<dbReference type="PANTHER" id="PTHR45339">
    <property type="entry name" value="HYBRID SIGNAL TRANSDUCTION HISTIDINE KINASE J"/>
    <property type="match status" value="1"/>
</dbReference>
<dbReference type="FunFam" id="3.30.565.10:FF:000010">
    <property type="entry name" value="Sensor histidine kinase RcsC"/>
    <property type="match status" value="1"/>
</dbReference>
<feature type="domain" description="Response regulatory" evidence="8">
    <location>
        <begin position="457"/>
        <end position="574"/>
    </location>
</feature>
<dbReference type="InterPro" id="IPR036097">
    <property type="entry name" value="HisK_dim/P_sf"/>
</dbReference>
<feature type="transmembrane region" description="Helical" evidence="6">
    <location>
        <begin position="76"/>
        <end position="100"/>
    </location>
</feature>
<dbReference type="PROSITE" id="PS50109">
    <property type="entry name" value="HIS_KIN"/>
    <property type="match status" value="1"/>
</dbReference>
<dbReference type="InterPro" id="IPR003661">
    <property type="entry name" value="HisK_dim/P_dom"/>
</dbReference>
<feature type="transmembrane region" description="Helical" evidence="6">
    <location>
        <begin position="131"/>
        <end position="153"/>
    </location>
</feature>
<dbReference type="SUPFAM" id="SSF52172">
    <property type="entry name" value="CheY-like"/>
    <property type="match status" value="1"/>
</dbReference>
<evidence type="ECO:0000256" key="2">
    <source>
        <dbReference type="ARBA" id="ARBA00012438"/>
    </source>
</evidence>
<dbReference type="CDD" id="cd17546">
    <property type="entry name" value="REC_hyHK_CKI1_RcsC-like"/>
    <property type="match status" value="1"/>
</dbReference>
<dbReference type="Pfam" id="PF00072">
    <property type="entry name" value="Response_reg"/>
    <property type="match status" value="1"/>
</dbReference>
<evidence type="ECO:0000259" key="8">
    <source>
        <dbReference type="PROSITE" id="PS50110"/>
    </source>
</evidence>
<keyword evidence="6" id="KW-0812">Transmembrane</keyword>
<evidence type="ECO:0000313" key="9">
    <source>
        <dbReference type="EMBL" id="WEK39528.1"/>
    </source>
</evidence>
<keyword evidence="9" id="KW-0547">Nucleotide-binding</keyword>
<dbReference type="GO" id="GO:0000155">
    <property type="term" value="F:phosphorelay sensor kinase activity"/>
    <property type="evidence" value="ECO:0007669"/>
    <property type="project" value="InterPro"/>
</dbReference>
<name>A0AAJ6BJN1_9CAUL</name>
<dbReference type="SMART" id="SM00388">
    <property type="entry name" value="HisKA"/>
    <property type="match status" value="1"/>
</dbReference>
<dbReference type="Pfam" id="PF02518">
    <property type="entry name" value="HATPase_c"/>
    <property type="match status" value="1"/>
</dbReference>
<dbReference type="SMART" id="SM00387">
    <property type="entry name" value="HATPase_c"/>
    <property type="match status" value="1"/>
</dbReference>
<evidence type="ECO:0000256" key="6">
    <source>
        <dbReference type="SAM" id="Phobius"/>
    </source>
</evidence>
<reference evidence="9" key="1">
    <citation type="submission" date="2023-03" db="EMBL/GenBank/DDBJ databases">
        <title>Andean soil-derived lignocellulolytic bacterial consortium as a source of novel taxa and putative plastic-active enzymes.</title>
        <authorList>
            <person name="Diaz-Garcia L."/>
            <person name="Chuvochina M."/>
            <person name="Feuerriegel G."/>
            <person name="Bunk B."/>
            <person name="Sproer C."/>
            <person name="Streit W.R."/>
            <person name="Rodriguez L.M."/>
            <person name="Overmann J."/>
            <person name="Jimenez D.J."/>
        </authorList>
    </citation>
    <scope>NUCLEOTIDE SEQUENCE</scope>
    <source>
        <strain evidence="9">MAG 833</strain>
    </source>
</reference>
<evidence type="ECO:0000256" key="4">
    <source>
        <dbReference type="ARBA" id="ARBA00023012"/>
    </source>
</evidence>
<dbReference type="GO" id="GO:0005524">
    <property type="term" value="F:ATP binding"/>
    <property type="evidence" value="ECO:0007669"/>
    <property type="project" value="UniProtKB-KW"/>
</dbReference>
<keyword evidence="6" id="KW-0472">Membrane</keyword>
<keyword evidence="4" id="KW-0902">Two-component regulatory system</keyword>
<dbReference type="InterPro" id="IPR005467">
    <property type="entry name" value="His_kinase_dom"/>
</dbReference>
<evidence type="ECO:0000256" key="1">
    <source>
        <dbReference type="ARBA" id="ARBA00000085"/>
    </source>
</evidence>
<dbReference type="InterPro" id="IPR001789">
    <property type="entry name" value="Sig_transdc_resp-reg_receiver"/>
</dbReference>
<dbReference type="PROSITE" id="PS50110">
    <property type="entry name" value="RESPONSE_REGULATORY"/>
    <property type="match status" value="1"/>
</dbReference>
<dbReference type="AlphaFoldDB" id="A0AAJ6BJN1"/>
<accession>A0AAJ6BJN1</accession>
<feature type="transmembrane region" description="Helical" evidence="6">
    <location>
        <begin position="159"/>
        <end position="182"/>
    </location>
</feature>
<comment type="catalytic activity">
    <reaction evidence="1">
        <text>ATP + protein L-histidine = ADP + protein N-phospho-L-histidine.</text>
        <dbReference type="EC" id="2.7.13.3"/>
    </reaction>
</comment>
<dbReference type="PANTHER" id="PTHR45339:SF1">
    <property type="entry name" value="HYBRID SIGNAL TRANSDUCTION HISTIDINE KINASE J"/>
    <property type="match status" value="1"/>
</dbReference>
<dbReference type="InterPro" id="IPR003594">
    <property type="entry name" value="HATPase_dom"/>
</dbReference>
<dbReference type="Pfam" id="PF00512">
    <property type="entry name" value="HisKA"/>
    <property type="match status" value="1"/>
</dbReference>
<evidence type="ECO:0000313" key="10">
    <source>
        <dbReference type="Proteomes" id="UP001213664"/>
    </source>
</evidence>
<feature type="domain" description="Histidine kinase" evidence="7">
    <location>
        <begin position="215"/>
        <end position="435"/>
    </location>
</feature>
<dbReference type="CDD" id="cd00082">
    <property type="entry name" value="HisKA"/>
    <property type="match status" value="1"/>
</dbReference>
<keyword evidence="9" id="KW-0067">ATP-binding</keyword>
<evidence type="ECO:0000256" key="3">
    <source>
        <dbReference type="ARBA" id="ARBA00022553"/>
    </source>
</evidence>
<dbReference type="Gene3D" id="1.10.287.130">
    <property type="match status" value="1"/>
</dbReference>
<dbReference type="Gene3D" id="3.40.50.2300">
    <property type="match status" value="1"/>
</dbReference>
<organism evidence="9 10">
    <name type="scientific">Candidatus Brevundimonas colombiensis</name>
    <dbReference type="NCBI Taxonomy" id="3121376"/>
    <lineage>
        <taxon>Bacteria</taxon>
        <taxon>Pseudomonadati</taxon>
        <taxon>Pseudomonadota</taxon>
        <taxon>Alphaproteobacteria</taxon>
        <taxon>Caulobacterales</taxon>
        <taxon>Caulobacteraceae</taxon>
        <taxon>Brevundimonas</taxon>
    </lineage>
</organism>
<gene>
    <name evidence="9" type="ORF">P0Y50_13440</name>
</gene>
<feature type="modified residue" description="4-aspartylphosphate" evidence="5">
    <location>
        <position position="506"/>
    </location>
</feature>
<evidence type="ECO:0000259" key="7">
    <source>
        <dbReference type="PROSITE" id="PS50109"/>
    </source>
</evidence>
<dbReference type="SUPFAM" id="SSF47384">
    <property type="entry name" value="Homodimeric domain of signal transducing histidine kinase"/>
    <property type="match status" value="1"/>
</dbReference>
<sequence length="592" mass="62739">MTFLDTMGPVLAGSAKERVKQTPVRLLLAAVMAWALNSGGMAGWIPLWLTVTLMVQGFELLAMAPFRRATPSTDRLAILLALSSTTLMATLFGGMALIIWTTNHPALVTLAALTLAGGLLTNVASGIGSRALFFIGGGPYLLFLALMPVVKLIQGDTRGVAVMTLSAVLFAGMMLNIYWRVYHTRQAEVRSRAEAEQRLEQAQGAMADRAAMAAIVSHELRTPVSAILAGAHVIRDGKLPEKREETAELIIDAGRLMTGMLNDLLDHSKMEAGAMAIESRDFELGEFMRGAAKFWTATAAEKGLVLESAVDHSEAVWLRGDPYRLRQIINNLVSNAVKFTPAGVIRLEAAAPRGDDGHRLTLTVVDQGPGITPEAMNRLFSPFAQGSAEVARTYGGTGLGLTVSRELARLMGGDLTVRSAPGQGAAFTLCVDLPAGQPTEANDGFEGAAPTLARRIRVLAVDDHEINRRTIALVLQPLEVDLATASDGNLALSLLAERTFDVVLMDVNMPGIDGNETTRRLRAAGGLNAAVPVIGFSAGTEAEQVDACYAAGMTDWLPKPLEPKRLYDALHRATSTADAASAAGGEPGAKAA</sequence>
<protein>
    <recommendedName>
        <fullName evidence="2">histidine kinase</fullName>
        <ecNumber evidence="2">2.7.13.3</ecNumber>
    </recommendedName>
</protein>
<dbReference type="SUPFAM" id="SSF55874">
    <property type="entry name" value="ATPase domain of HSP90 chaperone/DNA topoisomerase II/histidine kinase"/>
    <property type="match status" value="1"/>
</dbReference>
<dbReference type="Gene3D" id="3.30.565.10">
    <property type="entry name" value="Histidine kinase-like ATPase, C-terminal domain"/>
    <property type="match status" value="1"/>
</dbReference>
<dbReference type="InterPro" id="IPR036890">
    <property type="entry name" value="HATPase_C_sf"/>
</dbReference>
<evidence type="ECO:0000256" key="5">
    <source>
        <dbReference type="PROSITE-ProRule" id="PRU00169"/>
    </source>
</evidence>
<dbReference type="CDD" id="cd16922">
    <property type="entry name" value="HATPase_EvgS-ArcB-TorS-like"/>
    <property type="match status" value="1"/>
</dbReference>
<feature type="transmembrane region" description="Helical" evidence="6">
    <location>
        <begin position="106"/>
        <end position="124"/>
    </location>
</feature>
<dbReference type="InterPro" id="IPR011006">
    <property type="entry name" value="CheY-like_superfamily"/>
</dbReference>
<dbReference type="EC" id="2.7.13.3" evidence="2"/>
<dbReference type="Proteomes" id="UP001213664">
    <property type="component" value="Chromosome"/>
</dbReference>
<dbReference type="SMART" id="SM00448">
    <property type="entry name" value="REC"/>
    <property type="match status" value="1"/>
</dbReference>
<dbReference type="PRINTS" id="PR00344">
    <property type="entry name" value="BCTRLSENSOR"/>
</dbReference>
<proteinExistence type="predicted"/>
<dbReference type="InterPro" id="IPR004358">
    <property type="entry name" value="Sig_transdc_His_kin-like_C"/>
</dbReference>
<dbReference type="EMBL" id="CP119326">
    <property type="protein sequence ID" value="WEK39528.1"/>
    <property type="molecule type" value="Genomic_DNA"/>
</dbReference>
<keyword evidence="6" id="KW-1133">Transmembrane helix</keyword>
<keyword evidence="3 5" id="KW-0597">Phosphoprotein</keyword>